<dbReference type="Pfam" id="PF14226">
    <property type="entry name" value="DIOX_N"/>
    <property type="match status" value="1"/>
</dbReference>
<dbReference type="InterPro" id="IPR027443">
    <property type="entry name" value="IPNS-like_sf"/>
</dbReference>
<dbReference type="InterPro" id="IPR026992">
    <property type="entry name" value="DIOX_N"/>
</dbReference>
<dbReference type="SUPFAM" id="SSF51197">
    <property type="entry name" value="Clavaminate synthase-like"/>
    <property type="match status" value="1"/>
</dbReference>
<dbReference type="GO" id="GO:0046872">
    <property type="term" value="F:metal ion binding"/>
    <property type="evidence" value="ECO:0007669"/>
    <property type="project" value="UniProtKB-KW"/>
</dbReference>
<dbReference type="InterPro" id="IPR044861">
    <property type="entry name" value="IPNS-like_FE2OG_OXY"/>
</dbReference>
<evidence type="ECO:0000313" key="5">
    <source>
        <dbReference type="Proteomes" id="UP000008383"/>
    </source>
</evidence>
<evidence type="ECO:0000313" key="4">
    <source>
        <dbReference type="EMBL" id="EFE42795.1"/>
    </source>
</evidence>
<dbReference type="PANTHER" id="PTHR47990">
    <property type="entry name" value="2-OXOGLUTARATE (2OG) AND FE(II)-DEPENDENT OXYGENASE SUPERFAMILY PROTEIN-RELATED"/>
    <property type="match status" value="1"/>
</dbReference>
<keyword evidence="5" id="KW-1185">Reference proteome</keyword>
<dbReference type="KEGG" id="tve:TRV_02515"/>
<evidence type="ECO:0000256" key="2">
    <source>
        <dbReference type="RuleBase" id="RU003682"/>
    </source>
</evidence>
<dbReference type="EMBL" id="ACYE01000129">
    <property type="protein sequence ID" value="EFE42795.1"/>
    <property type="molecule type" value="Genomic_DNA"/>
</dbReference>
<gene>
    <name evidence="4" type="ORF">TRV_02515</name>
</gene>
<comment type="similarity">
    <text evidence="1 2">Belongs to the iron/ascorbate-dependent oxidoreductase family.</text>
</comment>
<dbReference type="GeneID" id="9583433"/>
<dbReference type="RefSeq" id="XP_003023413.1">
    <property type="nucleotide sequence ID" value="XM_003023367.1"/>
</dbReference>
<name>D4D5Z2_TRIVH</name>
<keyword evidence="2" id="KW-0560">Oxidoreductase</keyword>
<dbReference type="Gene3D" id="2.60.120.330">
    <property type="entry name" value="B-lactam Antibiotic, Isopenicillin N Synthase, Chain"/>
    <property type="match status" value="1"/>
</dbReference>
<evidence type="ECO:0000259" key="3">
    <source>
        <dbReference type="PROSITE" id="PS51471"/>
    </source>
</evidence>
<dbReference type="InterPro" id="IPR005123">
    <property type="entry name" value="Oxoglu/Fe-dep_dioxygenase_dom"/>
</dbReference>
<reference evidence="5" key="1">
    <citation type="journal article" date="2011" name="Genome Biol.">
        <title>Comparative and functional genomics provide insights into the pathogenicity of dermatophytic fungi.</title>
        <authorList>
            <person name="Burmester A."/>
            <person name="Shelest E."/>
            <person name="Gloeckner G."/>
            <person name="Heddergott C."/>
            <person name="Schindler S."/>
            <person name="Staib P."/>
            <person name="Heidel A."/>
            <person name="Felder M."/>
            <person name="Petzold A."/>
            <person name="Szafranski K."/>
            <person name="Feuermann M."/>
            <person name="Pedruzzi I."/>
            <person name="Priebe S."/>
            <person name="Groth M."/>
            <person name="Winkler R."/>
            <person name="Li W."/>
            <person name="Kniemeyer O."/>
            <person name="Schroeckh V."/>
            <person name="Hertweck C."/>
            <person name="Hube B."/>
            <person name="White T.C."/>
            <person name="Platzer M."/>
            <person name="Guthke R."/>
            <person name="Heitman J."/>
            <person name="Woestemeyer J."/>
            <person name="Zipfel P.F."/>
            <person name="Monod M."/>
            <person name="Brakhage A.A."/>
        </authorList>
    </citation>
    <scope>NUCLEOTIDE SEQUENCE [LARGE SCALE GENOMIC DNA]</scope>
    <source>
        <strain evidence="5">HKI 0517</strain>
    </source>
</reference>
<protein>
    <submittedName>
        <fullName evidence="4">Oxidoreductase, 2OG-Fe(II) oxygenase family, putative</fullName>
    </submittedName>
</protein>
<dbReference type="OrthoDB" id="288590at2759"/>
<keyword evidence="2" id="KW-0479">Metal-binding</keyword>
<feature type="domain" description="Fe2OG dioxygenase" evidence="3">
    <location>
        <begin position="248"/>
        <end position="358"/>
    </location>
</feature>
<dbReference type="HOGENOM" id="CLU_010119_6_3_1"/>
<dbReference type="Pfam" id="PF03171">
    <property type="entry name" value="2OG-FeII_Oxy"/>
    <property type="match status" value="1"/>
</dbReference>
<sequence length="412" mass="46115">MKTMFVSYRLNICELYFVILQQPTHKVKDRSPTIHPSRDIACIVSQFILNSDKMTKGSFSGVPTVDISPYLADPKSDASRKVIEDVREACISTGFFQITGHGISKSLQQNIFDAAHSFFALPLEEKKKLNAANFIGHRGYDVLASQSYEEGVLPDLKEGYYVGSNVLPSDPLYGRFFMGQNVWPSTELLSTIRFQEPCERYHESVQHLAFKVLQLVGDTMIPHGHSTVGMTESMPTVLHNLIRLDKIPACPLRLLHYPSATRNGGSVTGKPQYGASAHTDFGVITLLLQDDNPGLEVLVEKDGKQVWWPIDPNPSAYVVNIGDMISMVTNGIYKSSMHRVVCKRPERERYSIVFFLDGCLNANLEPVEGFGHPEEGVGFSHKTVEQHMTERLSMSYAKEGKDPRHNEDTFSA</sequence>
<accession>D4D5Z2</accession>
<dbReference type="GO" id="GO:0016491">
    <property type="term" value="F:oxidoreductase activity"/>
    <property type="evidence" value="ECO:0007669"/>
    <property type="project" value="UniProtKB-KW"/>
</dbReference>
<comment type="caution">
    <text evidence="4">The sequence shown here is derived from an EMBL/GenBank/DDBJ whole genome shotgun (WGS) entry which is preliminary data.</text>
</comment>
<dbReference type="PRINTS" id="PR00682">
    <property type="entry name" value="IPNSYNTHASE"/>
</dbReference>
<dbReference type="GO" id="GO:0044283">
    <property type="term" value="P:small molecule biosynthetic process"/>
    <property type="evidence" value="ECO:0007669"/>
    <property type="project" value="UniProtKB-ARBA"/>
</dbReference>
<evidence type="ECO:0000256" key="1">
    <source>
        <dbReference type="ARBA" id="ARBA00008056"/>
    </source>
</evidence>
<dbReference type="InterPro" id="IPR050231">
    <property type="entry name" value="Iron_ascorbate_oxido_reductase"/>
</dbReference>
<organism evidence="4 5">
    <name type="scientific">Trichophyton verrucosum (strain HKI 0517)</name>
    <dbReference type="NCBI Taxonomy" id="663202"/>
    <lineage>
        <taxon>Eukaryota</taxon>
        <taxon>Fungi</taxon>
        <taxon>Dikarya</taxon>
        <taxon>Ascomycota</taxon>
        <taxon>Pezizomycotina</taxon>
        <taxon>Eurotiomycetes</taxon>
        <taxon>Eurotiomycetidae</taxon>
        <taxon>Onygenales</taxon>
        <taxon>Arthrodermataceae</taxon>
        <taxon>Trichophyton</taxon>
    </lineage>
</organism>
<dbReference type="PROSITE" id="PS51471">
    <property type="entry name" value="FE2OG_OXY"/>
    <property type="match status" value="1"/>
</dbReference>
<dbReference type="Proteomes" id="UP000008383">
    <property type="component" value="Unassembled WGS sequence"/>
</dbReference>
<keyword evidence="2" id="KW-0408">Iron</keyword>
<dbReference type="AlphaFoldDB" id="D4D5Z2"/>
<proteinExistence type="inferred from homology"/>